<sequence length="68" mass="7775">MWLVLNLCSTAAPQITHSSRFIDIDLLLKLSAQIPEQREQSLNQLKSTSPISKSRRKLSHRCECVLKL</sequence>
<accession>A0A3B5QUB6</accession>
<reference evidence="2" key="1">
    <citation type="submission" date="2012-01" db="EMBL/GenBank/DDBJ databases">
        <authorList>
            <person name="Walter R."/>
            <person name="Schartl M."/>
            <person name="Warren W."/>
        </authorList>
    </citation>
    <scope>NUCLEOTIDE SEQUENCE [LARGE SCALE GENOMIC DNA]</scope>
    <source>
        <strain evidence="2">JP 163 A</strain>
    </source>
</reference>
<evidence type="ECO:0000313" key="1">
    <source>
        <dbReference type="Ensembl" id="ENSXMAP00000033870.1"/>
    </source>
</evidence>
<dbReference type="InParanoid" id="A0A3B5QUB6"/>
<organism evidence="1 2">
    <name type="scientific">Xiphophorus maculatus</name>
    <name type="common">Southern platyfish</name>
    <name type="synonym">Platypoecilus maculatus</name>
    <dbReference type="NCBI Taxonomy" id="8083"/>
    <lineage>
        <taxon>Eukaryota</taxon>
        <taxon>Metazoa</taxon>
        <taxon>Chordata</taxon>
        <taxon>Craniata</taxon>
        <taxon>Vertebrata</taxon>
        <taxon>Euteleostomi</taxon>
        <taxon>Actinopterygii</taxon>
        <taxon>Neopterygii</taxon>
        <taxon>Teleostei</taxon>
        <taxon>Neoteleostei</taxon>
        <taxon>Acanthomorphata</taxon>
        <taxon>Ovalentaria</taxon>
        <taxon>Atherinomorphae</taxon>
        <taxon>Cyprinodontiformes</taxon>
        <taxon>Poeciliidae</taxon>
        <taxon>Poeciliinae</taxon>
        <taxon>Xiphophorus</taxon>
    </lineage>
</organism>
<reference evidence="1" key="3">
    <citation type="submission" date="2025-08" db="UniProtKB">
        <authorList>
            <consortium name="Ensembl"/>
        </authorList>
    </citation>
    <scope>IDENTIFICATION</scope>
    <source>
        <strain evidence="1">JP 163 A</strain>
    </source>
</reference>
<keyword evidence="2" id="KW-1185">Reference proteome</keyword>
<evidence type="ECO:0000313" key="2">
    <source>
        <dbReference type="Proteomes" id="UP000002852"/>
    </source>
</evidence>
<dbReference type="Proteomes" id="UP000002852">
    <property type="component" value="Unassembled WGS sequence"/>
</dbReference>
<name>A0A3B5QUB6_XIPMA</name>
<reference evidence="2" key="2">
    <citation type="journal article" date="2013" name="Nat. Genet.">
        <title>The genome of the platyfish, Xiphophorus maculatus, provides insights into evolutionary adaptation and several complex traits.</title>
        <authorList>
            <person name="Schartl M."/>
            <person name="Walter R.B."/>
            <person name="Shen Y."/>
            <person name="Garcia T."/>
            <person name="Catchen J."/>
            <person name="Amores A."/>
            <person name="Braasch I."/>
            <person name="Chalopin D."/>
            <person name="Volff J.N."/>
            <person name="Lesch K.P."/>
            <person name="Bisazza A."/>
            <person name="Minx P."/>
            <person name="Hillier L."/>
            <person name="Wilson R.K."/>
            <person name="Fuerstenberg S."/>
            <person name="Boore J."/>
            <person name="Searle S."/>
            <person name="Postlethwait J.H."/>
            <person name="Warren W.C."/>
        </authorList>
    </citation>
    <scope>NUCLEOTIDE SEQUENCE [LARGE SCALE GENOMIC DNA]</scope>
    <source>
        <strain evidence="2">JP 163 A</strain>
    </source>
</reference>
<dbReference type="Ensembl" id="ENSXMAT00000035619.1">
    <property type="protein sequence ID" value="ENSXMAP00000033870.1"/>
    <property type="gene ID" value="ENSXMAG00000026985.1"/>
</dbReference>
<protein>
    <submittedName>
        <fullName evidence="1">Uncharacterized protein</fullName>
    </submittedName>
</protein>
<proteinExistence type="predicted"/>
<reference evidence="1" key="4">
    <citation type="submission" date="2025-09" db="UniProtKB">
        <authorList>
            <consortium name="Ensembl"/>
        </authorList>
    </citation>
    <scope>IDENTIFICATION</scope>
    <source>
        <strain evidence="1">JP 163 A</strain>
    </source>
</reference>
<dbReference type="AlphaFoldDB" id="A0A3B5QUB6"/>